<evidence type="ECO:0000313" key="2">
    <source>
        <dbReference type="Proteomes" id="UP000828390"/>
    </source>
</evidence>
<gene>
    <name evidence="1" type="ORF">DPMN_135692</name>
</gene>
<dbReference type="Proteomes" id="UP000828390">
    <property type="component" value="Unassembled WGS sequence"/>
</dbReference>
<name>A0A9D4FY86_DREPO</name>
<reference evidence="1" key="2">
    <citation type="submission" date="2020-11" db="EMBL/GenBank/DDBJ databases">
        <authorList>
            <person name="McCartney M.A."/>
            <person name="Auch B."/>
            <person name="Kono T."/>
            <person name="Mallez S."/>
            <person name="Becker A."/>
            <person name="Gohl D.M."/>
            <person name="Silverstein K.A.T."/>
            <person name="Koren S."/>
            <person name="Bechman K.B."/>
            <person name="Herman A."/>
            <person name="Abrahante J.E."/>
            <person name="Garbe J."/>
        </authorList>
    </citation>
    <scope>NUCLEOTIDE SEQUENCE</scope>
    <source>
        <strain evidence="1">Duluth1</strain>
        <tissue evidence="1">Whole animal</tissue>
    </source>
</reference>
<dbReference type="EMBL" id="JAIWYP010000006">
    <property type="protein sequence ID" value="KAH3807354.1"/>
    <property type="molecule type" value="Genomic_DNA"/>
</dbReference>
<sequence length="57" mass="6809">MISNEELWRRTKQQPVEKDIVQRRWRWIGYTSRNSALNTTGQSFTLNLQGEKEERAA</sequence>
<reference evidence="1" key="1">
    <citation type="journal article" date="2019" name="bioRxiv">
        <title>The Genome of the Zebra Mussel, Dreissena polymorpha: A Resource for Invasive Species Research.</title>
        <authorList>
            <person name="McCartney M.A."/>
            <person name="Auch B."/>
            <person name="Kono T."/>
            <person name="Mallez S."/>
            <person name="Zhang Y."/>
            <person name="Obille A."/>
            <person name="Becker A."/>
            <person name="Abrahante J.E."/>
            <person name="Garbe J."/>
            <person name="Badalamenti J.P."/>
            <person name="Herman A."/>
            <person name="Mangelson H."/>
            <person name="Liachko I."/>
            <person name="Sullivan S."/>
            <person name="Sone E.D."/>
            <person name="Koren S."/>
            <person name="Silverstein K.A.T."/>
            <person name="Beckman K.B."/>
            <person name="Gohl D.M."/>
        </authorList>
    </citation>
    <scope>NUCLEOTIDE SEQUENCE</scope>
    <source>
        <strain evidence="1">Duluth1</strain>
        <tissue evidence="1">Whole animal</tissue>
    </source>
</reference>
<protein>
    <submittedName>
        <fullName evidence="1">Uncharacterized protein</fullName>
    </submittedName>
</protein>
<accession>A0A9D4FY86</accession>
<comment type="caution">
    <text evidence="1">The sequence shown here is derived from an EMBL/GenBank/DDBJ whole genome shotgun (WGS) entry which is preliminary data.</text>
</comment>
<dbReference type="AlphaFoldDB" id="A0A9D4FY86"/>
<proteinExistence type="predicted"/>
<evidence type="ECO:0000313" key="1">
    <source>
        <dbReference type="EMBL" id="KAH3807354.1"/>
    </source>
</evidence>
<organism evidence="1 2">
    <name type="scientific">Dreissena polymorpha</name>
    <name type="common">Zebra mussel</name>
    <name type="synonym">Mytilus polymorpha</name>
    <dbReference type="NCBI Taxonomy" id="45954"/>
    <lineage>
        <taxon>Eukaryota</taxon>
        <taxon>Metazoa</taxon>
        <taxon>Spiralia</taxon>
        <taxon>Lophotrochozoa</taxon>
        <taxon>Mollusca</taxon>
        <taxon>Bivalvia</taxon>
        <taxon>Autobranchia</taxon>
        <taxon>Heteroconchia</taxon>
        <taxon>Euheterodonta</taxon>
        <taxon>Imparidentia</taxon>
        <taxon>Neoheterodontei</taxon>
        <taxon>Myida</taxon>
        <taxon>Dreissenoidea</taxon>
        <taxon>Dreissenidae</taxon>
        <taxon>Dreissena</taxon>
    </lineage>
</organism>
<keyword evidence="2" id="KW-1185">Reference proteome</keyword>